<dbReference type="HAMAP" id="MF_00834">
    <property type="entry name" value="BioA"/>
    <property type="match status" value="1"/>
</dbReference>
<dbReference type="Gene3D" id="3.90.1150.10">
    <property type="entry name" value="Aspartate Aminotransferase, domain 1"/>
    <property type="match status" value="1"/>
</dbReference>
<evidence type="ECO:0000256" key="7">
    <source>
        <dbReference type="ARBA" id="ARBA00022679"/>
    </source>
</evidence>
<dbReference type="FunFam" id="3.40.640.10:FF:000078">
    <property type="entry name" value="Adenosylmethionine-8-amino-7-oxononanoate aminotransferase"/>
    <property type="match status" value="1"/>
</dbReference>
<feature type="binding site" evidence="13">
    <location>
        <position position="291"/>
    </location>
    <ligand>
        <name>substrate</name>
    </ligand>
</feature>
<dbReference type="Pfam" id="PF00202">
    <property type="entry name" value="Aminotran_3"/>
    <property type="match status" value="1"/>
</dbReference>
<comment type="caution">
    <text evidence="14">The sequence shown here is derived from an EMBL/GenBank/DDBJ whole genome shotgun (WGS) entry which is preliminary data.</text>
</comment>
<name>A0A3M0BKM3_9AQUI</name>
<dbReference type="AlphaFoldDB" id="A0A3M0BKM3"/>
<feature type="site" description="Participates in the substrate recognition with KAPA and in a stacking interaction with the adenine ring of SAM" evidence="13">
    <location>
        <position position="22"/>
    </location>
</feature>
<evidence type="ECO:0000256" key="5">
    <source>
        <dbReference type="ARBA" id="ARBA00022490"/>
    </source>
</evidence>
<dbReference type="OrthoDB" id="9807885at2"/>
<dbReference type="Gene3D" id="3.40.640.10">
    <property type="entry name" value="Type I PLP-dependent aspartate aminotransferase-like (Major domain)"/>
    <property type="match status" value="1"/>
</dbReference>
<dbReference type="PANTHER" id="PTHR42684:SF17">
    <property type="entry name" value="ADENOSYLMETHIONINE-8-AMINO-7-OXONONANOATE AMINOTRANSFERASE"/>
    <property type="match status" value="1"/>
</dbReference>
<proteinExistence type="inferred from homology"/>
<dbReference type="NCBIfam" id="TIGR00508">
    <property type="entry name" value="bioA"/>
    <property type="match status" value="1"/>
</dbReference>
<dbReference type="PIRSF" id="PIRSF000521">
    <property type="entry name" value="Transaminase_4ab_Lys_Orn"/>
    <property type="match status" value="1"/>
</dbReference>
<protein>
    <recommendedName>
        <fullName evidence="13">Adenosylmethionine-8-amino-7-oxononanoate aminotransferase</fullName>
        <ecNumber evidence="13">2.6.1.62</ecNumber>
    </recommendedName>
    <alternativeName>
        <fullName evidence="13">7,8-diamino-pelargonic acid aminotransferase</fullName>
        <shortName evidence="13">DAPA AT</shortName>
        <shortName evidence="13">DAPA aminotransferase</shortName>
    </alternativeName>
    <alternativeName>
        <fullName evidence="13">7,8-diaminononanoate synthase</fullName>
        <shortName evidence="13">DANS</shortName>
    </alternativeName>
    <alternativeName>
        <fullName evidence="13">Diaminopelargonic acid synthase</fullName>
    </alternativeName>
</protein>
<dbReference type="SUPFAM" id="SSF53383">
    <property type="entry name" value="PLP-dependent transferases"/>
    <property type="match status" value="1"/>
</dbReference>
<evidence type="ECO:0000256" key="11">
    <source>
        <dbReference type="ARBA" id="ARBA00048449"/>
    </source>
</evidence>
<evidence type="ECO:0000256" key="2">
    <source>
        <dbReference type="ARBA" id="ARBA00004496"/>
    </source>
</evidence>
<feature type="binding site" evidence="13">
    <location>
        <position position="262"/>
    </location>
    <ligand>
        <name>pyridoxal 5'-phosphate</name>
        <dbReference type="ChEBI" id="CHEBI:597326"/>
    </ligand>
</feature>
<evidence type="ECO:0000313" key="15">
    <source>
        <dbReference type="Proteomes" id="UP000280842"/>
    </source>
</evidence>
<dbReference type="RefSeq" id="WP_121922453.1">
    <property type="nucleotide sequence ID" value="NZ_REFO01000010.1"/>
</dbReference>
<dbReference type="InterPro" id="IPR015424">
    <property type="entry name" value="PyrdxlP-dep_Trfase"/>
</dbReference>
<dbReference type="GO" id="GO:0005737">
    <property type="term" value="C:cytoplasm"/>
    <property type="evidence" value="ECO:0007669"/>
    <property type="project" value="UniProtKB-SubCell"/>
</dbReference>
<keyword evidence="9 13" id="KW-0093">Biotin biosynthesis</keyword>
<comment type="subcellular location">
    <subcellularLocation>
        <location evidence="2 13">Cytoplasm</location>
    </subcellularLocation>
</comment>
<dbReference type="InterPro" id="IPR015421">
    <property type="entry name" value="PyrdxlP-dep_Trfase_major"/>
</dbReference>
<keyword evidence="8 13" id="KW-0949">S-adenosyl-L-methionine</keyword>
<evidence type="ECO:0000256" key="3">
    <source>
        <dbReference type="ARBA" id="ARBA00005063"/>
    </source>
</evidence>
<comment type="catalytic activity">
    <reaction evidence="11 13">
        <text>(8S)-8-amino-7-oxononanoate + S-adenosyl-L-methionine = S-adenosyl-4-methylsulfanyl-2-oxobutanoate + (7R,8S)-7,8-diammoniononanoate</text>
        <dbReference type="Rhea" id="RHEA:16861"/>
        <dbReference type="ChEBI" id="CHEBI:16490"/>
        <dbReference type="ChEBI" id="CHEBI:59789"/>
        <dbReference type="ChEBI" id="CHEBI:149468"/>
        <dbReference type="ChEBI" id="CHEBI:149469"/>
        <dbReference type="EC" id="2.6.1.62"/>
    </reaction>
</comment>
<evidence type="ECO:0000313" key="14">
    <source>
        <dbReference type="EMBL" id="RMA97677.1"/>
    </source>
</evidence>
<evidence type="ECO:0000256" key="9">
    <source>
        <dbReference type="ARBA" id="ARBA00022756"/>
    </source>
</evidence>
<feature type="binding site" evidence="13">
    <location>
        <position position="152"/>
    </location>
    <ligand>
        <name>substrate</name>
    </ligand>
</feature>
<feature type="binding site" evidence="13">
    <location>
        <position position="326"/>
    </location>
    <ligand>
        <name>substrate</name>
    </ligand>
</feature>
<dbReference type="EC" id="2.6.1.62" evidence="13"/>
<feature type="modified residue" description="N6-(pyridoxal phosphate)lysine" evidence="13">
    <location>
        <position position="291"/>
    </location>
</feature>
<feature type="binding site" evidence="13">
    <location>
        <begin position="119"/>
        <end position="120"/>
    </location>
    <ligand>
        <name>pyridoxal 5'-phosphate</name>
        <dbReference type="ChEBI" id="CHEBI:597326"/>
    </ligand>
</feature>
<keyword evidence="6 13" id="KW-0032">Aminotransferase</keyword>
<comment type="similarity">
    <text evidence="12 13">Belongs to the class-III pyridoxal-phosphate-dependent aminotransferase family. BioA subfamily.</text>
</comment>
<keyword evidence="5 13" id="KW-0963">Cytoplasm</keyword>
<evidence type="ECO:0000256" key="13">
    <source>
        <dbReference type="HAMAP-Rule" id="MF_00834"/>
    </source>
</evidence>
<feature type="binding site" evidence="13">
    <location>
        <position position="421"/>
    </location>
    <ligand>
        <name>substrate</name>
    </ligand>
</feature>
<reference evidence="14 15" key="1">
    <citation type="submission" date="2018-10" db="EMBL/GenBank/DDBJ databases">
        <title>Genomic Encyclopedia of Archaeal and Bacterial Type Strains, Phase II (KMG-II): from individual species to whole genera.</title>
        <authorList>
            <person name="Goeker M."/>
        </authorList>
    </citation>
    <scope>NUCLEOTIDE SEQUENCE [LARGE SCALE GENOMIC DNA]</scope>
    <source>
        <strain evidence="14 15">VM1</strain>
    </source>
</reference>
<comment type="cofactor">
    <cofactor evidence="1 13">
        <name>pyridoxal 5'-phosphate</name>
        <dbReference type="ChEBI" id="CHEBI:597326"/>
    </cofactor>
</comment>
<organism evidence="14 15">
    <name type="scientific">Hydrogenothermus marinus</name>
    <dbReference type="NCBI Taxonomy" id="133270"/>
    <lineage>
        <taxon>Bacteria</taxon>
        <taxon>Pseudomonadati</taxon>
        <taxon>Aquificota</taxon>
        <taxon>Aquificia</taxon>
        <taxon>Aquificales</taxon>
        <taxon>Hydrogenothermaceae</taxon>
        <taxon>Hydrogenothermus</taxon>
    </lineage>
</organism>
<dbReference type="PROSITE" id="PS00600">
    <property type="entry name" value="AA_TRANSFER_CLASS_3"/>
    <property type="match status" value="1"/>
</dbReference>
<dbReference type="Proteomes" id="UP000280842">
    <property type="component" value="Unassembled WGS sequence"/>
</dbReference>
<evidence type="ECO:0000256" key="1">
    <source>
        <dbReference type="ARBA" id="ARBA00001933"/>
    </source>
</evidence>
<dbReference type="InterPro" id="IPR005815">
    <property type="entry name" value="BioA"/>
</dbReference>
<dbReference type="InterPro" id="IPR005814">
    <property type="entry name" value="Aminotrans_3"/>
</dbReference>
<dbReference type="CDD" id="cd00610">
    <property type="entry name" value="OAT_like"/>
    <property type="match status" value="1"/>
</dbReference>
<keyword evidence="10 13" id="KW-0663">Pyridoxal phosphate</keyword>
<evidence type="ECO:0000256" key="10">
    <source>
        <dbReference type="ARBA" id="ARBA00022898"/>
    </source>
</evidence>
<dbReference type="PANTHER" id="PTHR42684">
    <property type="entry name" value="ADENOSYLMETHIONINE-8-AMINO-7-OXONONANOATE AMINOTRANSFERASE"/>
    <property type="match status" value="1"/>
</dbReference>
<gene>
    <name evidence="13" type="primary">bioA</name>
    <name evidence="14" type="ORF">CLV39_0300</name>
</gene>
<dbReference type="UniPathway" id="UPA00078">
    <property type="reaction ID" value="UER00160"/>
</dbReference>
<dbReference type="InterPro" id="IPR049704">
    <property type="entry name" value="Aminotrans_3_PPA_site"/>
</dbReference>
<comment type="pathway">
    <text evidence="3 13">Cofactor biosynthesis; biotin biosynthesis; 7,8-diaminononanoate from 8-amino-7-oxononanoate (SAM route): step 1/1.</text>
</comment>
<keyword evidence="15" id="KW-1185">Reference proteome</keyword>
<dbReference type="GO" id="GO:0004015">
    <property type="term" value="F:adenosylmethionine-8-amino-7-oxononanoate transaminase activity"/>
    <property type="evidence" value="ECO:0007669"/>
    <property type="project" value="UniProtKB-UniRule"/>
</dbReference>
<evidence type="ECO:0000256" key="12">
    <source>
        <dbReference type="ARBA" id="ARBA00060970"/>
    </source>
</evidence>
<evidence type="ECO:0000256" key="8">
    <source>
        <dbReference type="ARBA" id="ARBA00022691"/>
    </source>
</evidence>
<feature type="binding site" evidence="13">
    <location>
        <begin position="327"/>
        <end position="328"/>
    </location>
    <ligand>
        <name>pyridoxal 5'-phosphate</name>
        <dbReference type="ChEBI" id="CHEBI:597326"/>
    </ligand>
</feature>
<dbReference type="GO" id="GO:0030170">
    <property type="term" value="F:pyridoxal phosphate binding"/>
    <property type="evidence" value="ECO:0007669"/>
    <property type="project" value="UniProtKB-UniRule"/>
</dbReference>
<sequence length="456" mass="52270">MEKKEELKLYEEWDKRYFWHPFTQMKVYEEEENVIVERGEGVYIYDIYGNKYLDGVASLWCNVHGHNHPKLNQAVIEQTKKIAHFTTLGASNIPAIKFAKRIVDITPKKLQHVFYSEDGSEAMEIAIKIAYHYWHNKGEKEKNKFITLSEAYHGDTIGSVSVGGINIFHEKYKPLLFDVYKMPSPYLEAVKKVGREKALEYKTTKLLIEEVEDFVFHLHQEIAGFVLEAGVQGAAGILPFPEGYLKEIRRICDEYNILMIVDEVATGFGRSGKMFACEKEGVEPDIMALGKGITGGYLPLAATLVSDDIYKEFLGEFGEAKHFYHGHTYTGNPIACNVALANLDVFEEENTLEKLQPKIKLLEERLKEFWELKHVGDVRQFGFMAGVELVKDKEKNEPFPYGERTGFKVAKSMLKKGIWVRPLGDVMVIMPPLVIKEEELNYFIDSLKESIKELES</sequence>
<keyword evidence="7 13" id="KW-0808">Transferase</keyword>
<evidence type="ECO:0000256" key="4">
    <source>
        <dbReference type="ARBA" id="ARBA00011738"/>
    </source>
</evidence>
<comment type="subunit">
    <text evidence="4 13">Homodimer.</text>
</comment>
<dbReference type="InterPro" id="IPR015422">
    <property type="entry name" value="PyrdxlP-dep_Trfase_small"/>
</dbReference>
<dbReference type="GO" id="GO:0009102">
    <property type="term" value="P:biotin biosynthetic process"/>
    <property type="evidence" value="ECO:0007669"/>
    <property type="project" value="UniProtKB-UniRule"/>
</dbReference>
<comment type="caution">
    <text evidence="13">Lacks conserved residue(s) required for the propagation of feature annotation.</text>
</comment>
<dbReference type="EMBL" id="REFO01000010">
    <property type="protein sequence ID" value="RMA97677.1"/>
    <property type="molecule type" value="Genomic_DNA"/>
</dbReference>
<accession>A0A3M0BKM3</accession>
<comment type="function">
    <text evidence="13">Catalyzes the transfer of the alpha-amino group from S-adenosyl-L-methionine (SAM) to 7-keto-8-aminopelargonic acid (KAPA) to form 7,8-diaminopelargonic acid (DAPA). It is the only aminotransferase known to utilize SAM as an amino donor.</text>
</comment>
<evidence type="ECO:0000256" key="6">
    <source>
        <dbReference type="ARBA" id="ARBA00022576"/>
    </source>
</evidence>